<dbReference type="GO" id="GO:0045087">
    <property type="term" value="P:innate immune response"/>
    <property type="evidence" value="ECO:0007669"/>
    <property type="project" value="TreeGrafter"/>
</dbReference>
<evidence type="ECO:0000259" key="3">
    <source>
        <dbReference type="PROSITE" id="PS50234"/>
    </source>
</evidence>
<reference evidence="4" key="1">
    <citation type="submission" date="2023-07" db="EMBL/GenBank/DDBJ databases">
        <authorList>
            <consortium name="CYATHOMIX"/>
        </authorList>
    </citation>
    <scope>NUCLEOTIDE SEQUENCE</scope>
    <source>
        <strain evidence="4">N/A</strain>
    </source>
</reference>
<dbReference type="InterPro" id="IPR002035">
    <property type="entry name" value="VWF_A"/>
</dbReference>
<feature type="domain" description="VWFA" evidence="3">
    <location>
        <begin position="140"/>
        <end position="301"/>
    </location>
</feature>
<dbReference type="InterPro" id="IPR001304">
    <property type="entry name" value="C-type_lectin-like"/>
</dbReference>
<feature type="domain" description="C-type lectin" evidence="2">
    <location>
        <begin position="339"/>
        <end position="471"/>
    </location>
</feature>
<dbReference type="AlphaFoldDB" id="A0AA36MBT4"/>
<dbReference type="PANTHER" id="PTHR31024:SF13">
    <property type="entry name" value="C-TYPE LECTIN DOMAIN-CONTAINING PROTEIN 160"/>
    <property type="match status" value="1"/>
</dbReference>
<comment type="caution">
    <text evidence="4">The sequence shown here is derived from an EMBL/GenBank/DDBJ whole genome shotgun (WGS) entry which is preliminary data.</text>
</comment>
<dbReference type="SUPFAM" id="SSF56436">
    <property type="entry name" value="C-type lectin-like"/>
    <property type="match status" value="1"/>
</dbReference>
<sequence>MMGTTDHTGVSCWISTMASTLDKNYITSTYENELPRVHSESTKSDHTYCYIADNPDAHNEKEKSAVEKGAVDKVRKRSIGGGIVLLLVLLAIILIVAIVLIVALPRKSRDEEGPRPSFTTPIPRYHEKECACTPSKLWLDVVVVIDNSLSMSTEELDEASTNLCKVFAQVTITQGEGHHSRVGVVTYGIKADAMHNLTEFYSFHQFCNRISKIRQKNETISNLKEGLEKAEQMFRDGRPDGFRKNVKEVIMIYASIDWWTNFDDAEPLADRMKISGKEIIVVGFFHNNYRAYDLIREIASDGFYNSFNNDCYYGIQHDLCAANCFCRRNWLQYTTGTKRFGSCLRIGAGDLSWKMAKQACLQISHESGHLATVFEKAKHDFIEWMYGNDNTTEWPYEYHIGLSYDINHSDYFWEQPVGSDPARIPLRGIDFRIWSWGYPSLRNDAYCVLTALLYTASDEYGWKNVHCENEYRRYICQMNSCDTDNYCPNIEE</sequence>
<gene>
    <name evidence="4" type="ORF">CYNAS_LOCUS16728</name>
</gene>
<dbReference type="InterPro" id="IPR016186">
    <property type="entry name" value="C-type_lectin-like/link_sf"/>
</dbReference>
<dbReference type="PANTHER" id="PTHR31024">
    <property type="entry name" value="C-TYPE LECTIN"/>
    <property type="match status" value="1"/>
</dbReference>
<dbReference type="Pfam" id="PF00092">
    <property type="entry name" value="VWA"/>
    <property type="match status" value="1"/>
</dbReference>
<dbReference type="Gene3D" id="3.40.50.410">
    <property type="entry name" value="von Willebrand factor, type A domain"/>
    <property type="match status" value="1"/>
</dbReference>
<dbReference type="EMBL" id="CATQJL010000316">
    <property type="protein sequence ID" value="CAJ0604745.1"/>
    <property type="molecule type" value="Genomic_DNA"/>
</dbReference>
<keyword evidence="1" id="KW-0472">Membrane</keyword>
<evidence type="ECO:0000313" key="4">
    <source>
        <dbReference type="EMBL" id="CAJ0604745.1"/>
    </source>
</evidence>
<accession>A0AA36MBT4</accession>
<dbReference type="SMART" id="SM00327">
    <property type="entry name" value="VWA"/>
    <property type="match status" value="1"/>
</dbReference>
<dbReference type="InterPro" id="IPR036465">
    <property type="entry name" value="vWFA_dom_sf"/>
</dbReference>
<protein>
    <submittedName>
        <fullName evidence="4">Uncharacterized protein</fullName>
    </submittedName>
</protein>
<dbReference type="Proteomes" id="UP001176961">
    <property type="component" value="Unassembled WGS sequence"/>
</dbReference>
<keyword evidence="1" id="KW-1133">Transmembrane helix</keyword>
<evidence type="ECO:0000259" key="2">
    <source>
        <dbReference type="PROSITE" id="PS50041"/>
    </source>
</evidence>
<keyword evidence="5" id="KW-1185">Reference proteome</keyword>
<dbReference type="SUPFAM" id="SSF53300">
    <property type="entry name" value="vWA-like"/>
    <property type="match status" value="1"/>
</dbReference>
<evidence type="ECO:0000256" key="1">
    <source>
        <dbReference type="SAM" id="Phobius"/>
    </source>
</evidence>
<dbReference type="InterPro" id="IPR016187">
    <property type="entry name" value="CTDL_fold"/>
</dbReference>
<dbReference type="PROSITE" id="PS50234">
    <property type="entry name" value="VWFA"/>
    <property type="match status" value="1"/>
</dbReference>
<dbReference type="CDD" id="cd00037">
    <property type="entry name" value="CLECT"/>
    <property type="match status" value="1"/>
</dbReference>
<proteinExistence type="predicted"/>
<keyword evidence="1" id="KW-0812">Transmembrane</keyword>
<evidence type="ECO:0000313" key="5">
    <source>
        <dbReference type="Proteomes" id="UP001176961"/>
    </source>
</evidence>
<dbReference type="SMART" id="SM00034">
    <property type="entry name" value="CLECT"/>
    <property type="match status" value="1"/>
</dbReference>
<name>A0AA36MBT4_CYLNA</name>
<dbReference type="PROSITE" id="PS50041">
    <property type="entry name" value="C_TYPE_LECTIN_2"/>
    <property type="match status" value="1"/>
</dbReference>
<feature type="transmembrane region" description="Helical" evidence="1">
    <location>
        <begin position="83"/>
        <end position="104"/>
    </location>
</feature>
<organism evidence="4 5">
    <name type="scientific">Cylicocyclus nassatus</name>
    <name type="common">Nematode worm</name>
    <dbReference type="NCBI Taxonomy" id="53992"/>
    <lineage>
        <taxon>Eukaryota</taxon>
        <taxon>Metazoa</taxon>
        <taxon>Ecdysozoa</taxon>
        <taxon>Nematoda</taxon>
        <taxon>Chromadorea</taxon>
        <taxon>Rhabditida</taxon>
        <taxon>Rhabditina</taxon>
        <taxon>Rhabditomorpha</taxon>
        <taxon>Strongyloidea</taxon>
        <taxon>Strongylidae</taxon>
        <taxon>Cylicocyclus</taxon>
    </lineage>
</organism>
<dbReference type="Gene3D" id="3.10.100.10">
    <property type="entry name" value="Mannose-Binding Protein A, subunit A"/>
    <property type="match status" value="1"/>
</dbReference>